<sequence>MSGIRLERTGPVAHIVLDRPETLNALTAAMWHELRGIVRRLASDHSVRVVAIRGAGERAFSAGADIREFPSRRTGLARARAYDRLVSAALAAIQEAPQPVIAVIRGLAVGGGLELAAACDIRLAAQDARFGLPIGRLGVMPGLGETRALLRLLPPGKLIELVFRGELIDAEEAWRLGLVSEVVPIEELELATQRWIDRLLSMSAETLQATKAVVQLALRGATENDVSYRELLATVYEGVAFHEGVRAFLEKRAPNFPQHRA</sequence>
<dbReference type="Proteomes" id="UP000000447">
    <property type="component" value="Chromosome"/>
</dbReference>
<name>B9L151_THERP</name>
<dbReference type="Gene3D" id="1.10.12.10">
    <property type="entry name" value="Lyase 2-enoyl-coa Hydratase, Chain A, domain 2"/>
    <property type="match status" value="1"/>
</dbReference>
<dbReference type="OrthoDB" id="9777977at2"/>
<dbReference type="HOGENOM" id="CLU_009834_7_3_0"/>
<evidence type="ECO:0000256" key="1">
    <source>
        <dbReference type="ARBA" id="ARBA00005254"/>
    </source>
</evidence>
<proteinExistence type="inferred from homology"/>
<dbReference type="eggNOG" id="COG1024">
    <property type="taxonomic scope" value="Bacteria"/>
</dbReference>
<dbReference type="EMBL" id="CP001275">
    <property type="protein sequence ID" value="ACM04551.1"/>
    <property type="molecule type" value="Genomic_DNA"/>
</dbReference>
<keyword evidence="2 3" id="KW-0456">Lyase</keyword>
<dbReference type="RefSeq" id="WP_015922704.1">
    <property type="nucleotide sequence ID" value="NC_011959.1"/>
</dbReference>
<dbReference type="EC" id="4.2.1.55" evidence="3"/>
<dbReference type="SUPFAM" id="SSF52096">
    <property type="entry name" value="ClpP/crotonase"/>
    <property type="match status" value="1"/>
</dbReference>
<dbReference type="Gene3D" id="3.90.226.10">
    <property type="entry name" value="2-enoyl-CoA Hydratase, Chain A, domain 1"/>
    <property type="match status" value="1"/>
</dbReference>
<dbReference type="AlphaFoldDB" id="B9L151"/>
<evidence type="ECO:0000313" key="3">
    <source>
        <dbReference type="EMBL" id="ACM04551.1"/>
    </source>
</evidence>
<dbReference type="CDD" id="cd06558">
    <property type="entry name" value="crotonase-like"/>
    <property type="match status" value="1"/>
</dbReference>
<dbReference type="InterPro" id="IPR014748">
    <property type="entry name" value="Enoyl-CoA_hydra_C"/>
</dbReference>
<organism evidence="3 4">
    <name type="scientific">Thermomicrobium roseum (strain ATCC 27502 / DSM 5159 / P-2)</name>
    <dbReference type="NCBI Taxonomy" id="309801"/>
    <lineage>
        <taxon>Bacteria</taxon>
        <taxon>Pseudomonadati</taxon>
        <taxon>Thermomicrobiota</taxon>
        <taxon>Thermomicrobia</taxon>
        <taxon>Thermomicrobiales</taxon>
        <taxon>Thermomicrobiaceae</taxon>
        <taxon>Thermomicrobium</taxon>
    </lineage>
</organism>
<dbReference type="Pfam" id="PF00378">
    <property type="entry name" value="ECH_1"/>
    <property type="match status" value="1"/>
</dbReference>
<gene>
    <name evidence="3" type="primary">fad</name>
    <name evidence="3" type="ordered locus">trd_1762</name>
</gene>
<evidence type="ECO:0000313" key="4">
    <source>
        <dbReference type="Proteomes" id="UP000000447"/>
    </source>
</evidence>
<comment type="similarity">
    <text evidence="1">Belongs to the enoyl-CoA hydratase/isomerase family.</text>
</comment>
<keyword evidence="4" id="KW-1185">Reference proteome</keyword>
<dbReference type="KEGG" id="tro:trd_1762"/>
<dbReference type="InterPro" id="IPR029045">
    <property type="entry name" value="ClpP/crotonase-like_dom_sf"/>
</dbReference>
<reference evidence="3 4" key="1">
    <citation type="journal article" date="2009" name="PLoS ONE">
        <title>Complete genome sequence of the aerobic CO-oxidizing thermophile Thermomicrobium roseum.</title>
        <authorList>
            <person name="Wu D."/>
            <person name="Raymond J."/>
            <person name="Wu M."/>
            <person name="Chatterji S."/>
            <person name="Ren Q."/>
            <person name="Graham J.E."/>
            <person name="Bryant D.A."/>
            <person name="Robb F."/>
            <person name="Colman A."/>
            <person name="Tallon L.J."/>
            <person name="Badger J.H."/>
            <person name="Madupu R."/>
            <person name="Ward N.L."/>
            <person name="Eisen J.A."/>
        </authorList>
    </citation>
    <scope>NUCLEOTIDE SEQUENCE [LARGE SCALE GENOMIC DNA]</scope>
    <source>
        <strain evidence="4">ATCC 27502 / DSM 5159 / P-2</strain>
    </source>
</reference>
<protein>
    <submittedName>
        <fullName evidence="3">Enoyl-CoA hydratase</fullName>
        <ecNumber evidence="3">4.2.1.55</ecNumber>
    </submittedName>
</protein>
<dbReference type="GO" id="GO:0006635">
    <property type="term" value="P:fatty acid beta-oxidation"/>
    <property type="evidence" value="ECO:0007669"/>
    <property type="project" value="TreeGrafter"/>
</dbReference>
<dbReference type="GO" id="GO:0016829">
    <property type="term" value="F:lyase activity"/>
    <property type="evidence" value="ECO:0007669"/>
    <property type="project" value="UniProtKB-KW"/>
</dbReference>
<dbReference type="STRING" id="309801.trd_1762"/>
<evidence type="ECO:0000256" key="2">
    <source>
        <dbReference type="ARBA" id="ARBA00023239"/>
    </source>
</evidence>
<dbReference type="InterPro" id="IPR001753">
    <property type="entry name" value="Enoyl-CoA_hydra/iso"/>
</dbReference>
<dbReference type="PANTHER" id="PTHR11941:SF54">
    <property type="entry name" value="ENOYL-COA HYDRATASE, MITOCHONDRIAL"/>
    <property type="match status" value="1"/>
</dbReference>
<accession>B9L151</accession>
<dbReference type="PANTHER" id="PTHR11941">
    <property type="entry name" value="ENOYL-COA HYDRATASE-RELATED"/>
    <property type="match status" value="1"/>
</dbReference>